<gene>
    <name evidence="2" type="ORF">AVEN_106449_1</name>
</gene>
<organism evidence="2 3">
    <name type="scientific">Araneus ventricosus</name>
    <name type="common">Orbweaver spider</name>
    <name type="synonym">Epeira ventricosa</name>
    <dbReference type="NCBI Taxonomy" id="182803"/>
    <lineage>
        <taxon>Eukaryota</taxon>
        <taxon>Metazoa</taxon>
        <taxon>Ecdysozoa</taxon>
        <taxon>Arthropoda</taxon>
        <taxon>Chelicerata</taxon>
        <taxon>Arachnida</taxon>
        <taxon>Araneae</taxon>
        <taxon>Araneomorphae</taxon>
        <taxon>Entelegynae</taxon>
        <taxon>Araneoidea</taxon>
        <taxon>Araneidae</taxon>
        <taxon>Araneus</taxon>
    </lineage>
</organism>
<comment type="caution">
    <text evidence="2">The sequence shown here is derived from an EMBL/GenBank/DDBJ whole genome shotgun (WGS) entry which is preliminary data.</text>
</comment>
<sequence>MSTLSQPSPKCLPPAFLETRYRRNAVRKRKQTNRHRVRPHSSRLSLKQQPGRHKQLFFQWSASPHCLRLTLTREEVPTLCCCRNDPGFCVLLPSISIARQHLNTETNAK</sequence>
<feature type="compositionally biased region" description="Basic residues" evidence="1">
    <location>
        <begin position="22"/>
        <end position="41"/>
    </location>
</feature>
<keyword evidence="3" id="KW-1185">Reference proteome</keyword>
<dbReference type="EMBL" id="BGPR01000030">
    <property type="protein sequence ID" value="GBL82949.1"/>
    <property type="molecule type" value="Genomic_DNA"/>
</dbReference>
<evidence type="ECO:0000256" key="1">
    <source>
        <dbReference type="SAM" id="MobiDB-lite"/>
    </source>
</evidence>
<dbReference type="AlphaFoldDB" id="A0A4Y2AUJ9"/>
<feature type="region of interest" description="Disordered" evidence="1">
    <location>
        <begin position="22"/>
        <end position="50"/>
    </location>
</feature>
<protein>
    <submittedName>
        <fullName evidence="2">Uncharacterized protein</fullName>
    </submittedName>
</protein>
<proteinExistence type="predicted"/>
<name>A0A4Y2AUJ9_ARAVE</name>
<evidence type="ECO:0000313" key="2">
    <source>
        <dbReference type="EMBL" id="GBL82949.1"/>
    </source>
</evidence>
<reference evidence="2 3" key="1">
    <citation type="journal article" date="2019" name="Sci. Rep.">
        <title>Orb-weaving spider Araneus ventricosus genome elucidates the spidroin gene catalogue.</title>
        <authorList>
            <person name="Kono N."/>
            <person name="Nakamura H."/>
            <person name="Ohtoshi R."/>
            <person name="Moran D.A.P."/>
            <person name="Shinohara A."/>
            <person name="Yoshida Y."/>
            <person name="Fujiwara M."/>
            <person name="Mori M."/>
            <person name="Tomita M."/>
            <person name="Arakawa K."/>
        </authorList>
    </citation>
    <scope>NUCLEOTIDE SEQUENCE [LARGE SCALE GENOMIC DNA]</scope>
</reference>
<accession>A0A4Y2AUJ9</accession>
<dbReference type="Proteomes" id="UP000499080">
    <property type="component" value="Unassembled WGS sequence"/>
</dbReference>
<evidence type="ECO:0000313" key="3">
    <source>
        <dbReference type="Proteomes" id="UP000499080"/>
    </source>
</evidence>